<evidence type="ECO:0000313" key="4">
    <source>
        <dbReference type="WBParaSite" id="ASIM_0001012001-mRNA-1"/>
    </source>
</evidence>
<dbReference type="Gene3D" id="3.30.70.270">
    <property type="match status" value="1"/>
</dbReference>
<dbReference type="AlphaFoldDB" id="A0A158PMT0"/>
<dbReference type="Proteomes" id="UP000267096">
    <property type="component" value="Unassembled WGS sequence"/>
</dbReference>
<dbReference type="Pfam" id="PF17919">
    <property type="entry name" value="RT_RNaseH_2"/>
    <property type="match status" value="1"/>
</dbReference>
<reference evidence="4" key="1">
    <citation type="submission" date="2016-04" db="UniProtKB">
        <authorList>
            <consortium name="WormBaseParasite"/>
        </authorList>
    </citation>
    <scope>IDENTIFICATION</scope>
</reference>
<feature type="domain" description="Reverse transcriptase/retrotransposon-derived protein RNase H-like" evidence="1">
    <location>
        <begin position="17"/>
        <end position="69"/>
    </location>
</feature>
<proteinExistence type="predicted"/>
<dbReference type="InterPro" id="IPR043502">
    <property type="entry name" value="DNA/RNA_pol_sf"/>
</dbReference>
<dbReference type="SUPFAM" id="SSF56672">
    <property type="entry name" value="DNA/RNA polymerases"/>
    <property type="match status" value="1"/>
</dbReference>
<organism evidence="4">
    <name type="scientific">Anisakis simplex</name>
    <name type="common">Herring worm</name>
    <dbReference type="NCBI Taxonomy" id="6269"/>
    <lineage>
        <taxon>Eukaryota</taxon>
        <taxon>Metazoa</taxon>
        <taxon>Ecdysozoa</taxon>
        <taxon>Nematoda</taxon>
        <taxon>Chromadorea</taxon>
        <taxon>Rhabditida</taxon>
        <taxon>Spirurina</taxon>
        <taxon>Ascaridomorpha</taxon>
        <taxon>Ascaridoidea</taxon>
        <taxon>Anisakidae</taxon>
        <taxon>Anisakis</taxon>
        <taxon>Anisakis simplex complex</taxon>
    </lineage>
</organism>
<dbReference type="WBParaSite" id="ASIM_0001012001-mRNA-1">
    <property type="protein sequence ID" value="ASIM_0001012001-mRNA-1"/>
    <property type="gene ID" value="ASIM_0001012001"/>
</dbReference>
<dbReference type="InterPro" id="IPR043128">
    <property type="entry name" value="Rev_trsase/Diguanyl_cyclase"/>
</dbReference>
<dbReference type="InterPro" id="IPR041577">
    <property type="entry name" value="RT_RNaseH_2"/>
</dbReference>
<gene>
    <name evidence="2" type="ORF">ASIM_LOCUS9851</name>
</gene>
<evidence type="ECO:0000313" key="3">
    <source>
        <dbReference type="Proteomes" id="UP000267096"/>
    </source>
</evidence>
<dbReference type="PANTHER" id="PTHR33064:SF37">
    <property type="entry name" value="RIBONUCLEASE H"/>
    <property type="match status" value="1"/>
</dbReference>
<dbReference type="OrthoDB" id="5862884at2759"/>
<dbReference type="PANTHER" id="PTHR33064">
    <property type="entry name" value="POL PROTEIN"/>
    <property type="match status" value="1"/>
</dbReference>
<accession>A0A158PMT0</accession>
<reference evidence="2 3" key="2">
    <citation type="submission" date="2018-11" db="EMBL/GenBank/DDBJ databases">
        <authorList>
            <consortium name="Pathogen Informatics"/>
        </authorList>
    </citation>
    <scope>NUCLEOTIDE SEQUENCE [LARGE SCALE GENOMIC DNA]</scope>
</reference>
<dbReference type="EMBL" id="UYRR01030973">
    <property type="protein sequence ID" value="VDK41874.1"/>
    <property type="molecule type" value="Genomic_DNA"/>
</dbReference>
<keyword evidence="3" id="KW-1185">Reference proteome</keyword>
<evidence type="ECO:0000259" key="1">
    <source>
        <dbReference type="Pfam" id="PF17919"/>
    </source>
</evidence>
<protein>
    <submittedName>
        <fullName evidence="4">RT_RNaseH_2 domain-containing protein</fullName>
    </submittedName>
</protein>
<sequence>MASPITELTRKNQRFHWGPQQQEAFETIKTHLLQEPVLTFPNYDKDFHIFTDSSTVAIAGALMQVHLNQIKKYVNLEGPARTLPAITEEEHSNLRDAHEEQINLPGYSYESSTVPVDQQIPLQHKYNLRPR</sequence>
<evidence type="ECO:0000313" key="2">
    <source>
        <dbReference type="EMBL" id="VDK41874.1"/>
    </source>
</evidence>
<dbReference type="InterPro" id="IPR051320">
    <property type="entry name" value="Viral_Replic_Matur_Polypro"/>
</dbReference>
<name>A0A158PMT0_ANISI</name>